<sequence length="47" mass="4646">MDPNCSCSSTPANAKRAHAPPARSAAAPAALWAVPSVPRDVSAKGCG</sequence>
<organism evidence="2 3">
    <name type="scientific">Cebus imitator</name>
    <name type="common">Panamanian white-faced capuchin</name>
    <name type="synonym">Cebus capucinus imitator</name>
    <dbReference type="NCBI Taxonomy" id="2715852"/>
    <lineage>
        <taxon>Eukaryota</taxon>
        <taxon>Metazoa</taxon>
        <taxon>Chordata</taxon>
        <taxon>Craniata</taxon>
        <taxon>Vertebrata</taxon>
        <taxon>Euteleostomi</taxon>
        <taxon>Mammalia</taxon>
        <taxon>Eutheria</taxon>
        <taxon>Euarchontoglires</taxon>
        <taxon>Primates</taxon>
        <taxon>Haplorrhini</taxon>
        <taxon>Platyrrhini</taxon>
        <taxon>Cebidae</taxon>
        <taxon>Cebinae</taxon>
        <taxon>Cebus</taxon>
    </lineage>
</organism>
<name>A0A2K5RJB6_CEBIM</name>
<evidence type="ECO:0000313" key="3">
    <source>
        <dbReference type="Proteomes" id="UP000233040"/>
    </source>
</evidence>
<proteinExistence type="predicted"/>
<reference evidence="2" key="1">
    <citation type="submission" date="2025-08" db="UniProtKB">
        <authorList>
            <consortium name="Ensembl"/>
        </authorList>
    </citation>
    <scope>IDENTIFICATION</scope>
</reference>
<dbReference type="AlphaFoldDB" id="A0A2K5RJB6"/>
<evidence type="ECO:0000256" key="1">
    <source>
        <dbReference type="SAM" id="MobiDB-lite"/>
    </source>
</evidence>
<feature type="compositionally biased region" description="Polar residues" evidence="1">
    <location>
        <begin position="1"/>
        <end position="12"/>
    </location>
</feature>
<dbReference type="Ensembl" id="ENSCCAT00000045860.1">
    <property type="protein sequence ID" value="ENSCCAP00000028221.1"/>
    <property type="gene ID" value="ENSCCAG00000032049.1"/>
</dbReference>
<evidence type="ECO:0000313" key="2">
    <source>
        <dbReference type="Ensembl" id="ENSCCAP00000028221.1"/>
    </source>
</evidence>
<protein>
    <submittedName>
        <fullName evidence="2">Uncharacterized protein</fullName>
    </submittedName>
</protein>
<keyword evidence="3" id="KW-1185">Reference proteome</keyword>
<feature type="region of interest" description="Disordered" evidence="1">
    <location>
        <begin position="1"/>
        <end position="27"/>
    </location>
</feature>
<dbReference type="GeneTree" id="ENSGT01100000267051"/>
<reference evidence="2" key="2">
    <citation type="submission" date="2025-09" db="UniProtKB">
        <authorList>
            <consortium name="Ensembl"/>
        </authorList>
    </citation>
    <scope>IDENTIFICATION</scope>
</reference>
<accession>A0A2K5RJB6</accession>
<dbReference type="Proteomes" id="UP000233040">
    <property type="component" value="Unassembled WGS sequence"/>
</dbReference>